<evidence type="ECO:0000313" key="2">
    <source>
        <dbReference type="Proteomes" id="UP000272462"/>
    </source>
</evidence>
<dbReference type="AlphaFoldDB" id="A0A660HM12"/>
<protein>
    <submittedName>
        <fullName evidence="1">Uncharacterized protein</fullName>
    </submittedName>
</protein>
<accession>A0A660HM12</accession>
<keyword evidence="2" id="KW-1185">Reference proteome</keyword>
<sequence>MQTQKFILKECFKLLKTFSIFKMILHKQANNNFNFENNTFYLSYDSISECYELLEEMKKTKENLPFEIKFTEKLESKYDYRFNMKTKKLLLNQNLFLDIYEKLQKKQKFLSSLKKW</sequence>
<name>A0A660HM12_ZIZJU</name>
<evidence type="ECO:0000313" key="1">
    <source>
        <dbReference type="EMBL" id="AYJ01070.1"/>
    </source>
</evidence>
<gene>
    <name evidence="1" type="ORF">CWO85_00755</name>
</gene>
<reference evidence="1 2" key="1">
    <citation type="journal article" date="2018" name="BMC Genomics">
        <title>Comparative genome analysis of jujube witches'-broom Phytoplasma, an obligate pathogen that causes jujube witches'-broom disease.</title>
        <authorList>
            <person name="Wang J."/>
            <person name="Song L."/>
            <person name="Jiao Q."/>
            <person name="Yang S."/>
            <person name="Gao R."/>
            <person name="Lu X."/>
            <person name="Zhou G."/>
        </authorList>
    </citation>
    <scope>NUCLEOTIDE SEQUENCE [LARGE SCALE GENOMIC DNA]</scope>
    <source>
        <strain evidence="1">Jwb-nky</strain>
    </source>
</reference>
<dbReference type="Proteomes" id="UP000272462">
    <property type="component" value="Chromosome"/>
</dbReference>
<proteinExistence type="predicted"/>
<dbReference type="KEGG" id="pzi:CWO85_00755"/>
<dbReference type="RefSeq" id="WP_121463801.1">
    <property type="nucleotide sequence ID" value="NZ_CP025121.1"/>
</dbReference>
<organism evidence="1 2">
    <name type="scientific">Ziziphus jujuba witches'-broom phytoplasma</name>
    <dbReference type="NCBI Taxonomy" id="135727"/>
    <lineage>
        <taxon>Bacteria</taxon>
        <taxon>Bacillati</taxon>
        <taxon>Mycoplasmatota</taxon>
        <taxon>Mollicutes</taxon>
        <taxon>Acholeplasmatales</taxon>
        <taxon>Acholeplasmataceae</taxon>
        <taxon>Candidatus Phytoplasma</taxon>
        <taxon>16SrV (Elm yellows group)</taxon>
    </lineage>
</organism>
<dbReference type="EMBL" id="CP025121">
    <property type="protein sequence ID" value="AYJ01070.1"/>
    <property type="molecule type" value="Genomic_DNA"/>
</dbReference>